<protein>
    <submittedName>
        <fullName evidence="2">Uncharacterized protein</fullName>
    </submittedName>
</protein>
<dbReference type="AlphaFoldDB" id="A0A2H3J3X9"/>
<name>A0A2H3J3X9_WOLCO</name>
<sequence length="54" mass="5932">MDEDERGILLASIQASVLLVTERQRGSCEARHTAQQPPPDPLGRADPFFVRAQG</sequence>
<reference evidence="2 3" key="1">
    <citation type="journal article" date="2012" name="Science">
        <title>The Paleozoic origin of enzymatic lignin decomposition reconstructed from 31 fungal genomes.</title>
        <authorList>
            <person name="Floudas D."/>
            <person name="Binder M."/>
            <person name="Riley R."/>
            <person name="Barry K."/>
            <person name="Blanchette R.A."/>
            <person name="Henrissat B."/>
            <person name="Martinez A.T."/>
            <person name="Otillar R."/>
            <person name="Spatafora J.W."/>
            <person name="Yadav J.S."/>
            <person name="Aerts A."/>
            <person name="Benoit I."/>
            <person name="Boyd A."/>
            <person name="Carlson A."/>
            <person name="Copeland A."/>
            <person name="Coutinho P.M."/>
            <person name="de Vries R.P."/>
            <person name="Ferreira P."/>
            <person name="Findley K."/>
            <person name="Foster B."/>
            <person name="Gaskell J."/>
            <person name="Glotzer D."/>
            <person name="Gorecki P."/>
            <person name="Heitman J."/>
            <person name="Hesse C."/>
            <person name="Hori C."/>
            <person name="Igarashi K."/>
            <person name="Jurgens J.A."/>
            <person name="Kallen N."/>
            <person name="Kersten P."/>
            <person name="Kohler A."/>
            <person name="Kuees U."/>
            <person name="Kumar T.K.A."/>
            <person name="Kuo A."/>
            <person name="LaButti K."/>
            <person name="Larrondo L.F."/>
            <person name="Lindquist E."/>
            <person name="Ling A."/>
            <person name="Lombard V."/>
            <person name="Lucas S."/>
            <person name="Lundell T."/>
            <person name="Martin R."/>
            <person name="McLaughlin D.J."/>
            <person name="Morgenstern I."/>
            <person name="Morin E."/>
            <person name="Murat C."/>
            <person name="Nagy L.G."/>
            <person name="Nolan M."/>
            <person name="Ohm R.A."/>
            <person name="Patyshakuliyeva A."/>
            <person name="Rokas A."/>
            <person name="Ruiz-Duenas F.J."/>
            <person name="Sabat G."/>
            <person name="Salamov A."/>
            <person name="Samejima M."/>
            <person name="Schmutz J."/>
            <person name="Slot J.C."/>
            <person name="St John F."/>
            <person name="Stenlid J."/>
            <person name="Sun H."/>
            <person name="Sun S."/>
            <person name="Syed K."/>
            <person name="Tsang A."/>
            <person name="Wiebenga A."/>
            <person name="Young D."/>
            <person name="Pisabarro A."/>
            <person name="Eastwood D.C."/>
            <person name="Martin F."/>
            <person name="Cullen D."/>
            <person name="Grigoriev I.V."/>
            <person name="Hibbett D.S."/>
        </authorList>
    </citation>
    <scope>NUCLEOTIDE SEQUENCE [LARGE SCALE GENOMIC DNA]</scope>
    <source>
        <strain evidence="2 3">MD-104</strain>
    </source>
</reference>
<accession>A0A2H3J3X9</accession>
<evidence type="ECO:0000313" key="3">
    <source>
        <dbReference type="Proteomes" id="UP000218811"/>
    </source>
</evidence>
<evidence type="ECO:0000256" key="1">
    <source>
        <dbReference type="SAM" id="MobiDB-lite"/>
    </source>
</evidence>
<dbReference type="Proteomes" id="UP000218811">
    <property type="component" value="Unassembled WGS sequence"/>
</dbReference>
<feature type="region of interest" description="Disordered" evidence="1">
    <location>
        <begin position="24"/>
        <end position="46"/>
    </location>
</feature>
<proteinExistence type="predicted"/>
<gene>
    <name evidence="2" type="ORF">WOLCODRAFT_28845</name>
</gene>
<evidence type="ECO:0000313" key="2">
    <source>
        <dbReference type="EMBL" id="PCH36952.1"/>
    </source>
</evidence>
<dbReference type="EMBL" id="KB467898">
    <property type="protein sequence ID" value="PCH36952.1"/>
    <property type="molecule type" value="Genomic_DNA"/>
</dbReference>
<organism evidence="2 3">
    <name type="scientific">Wolfiporia cocos (strain MD-104)</name>
    <name type="common">Brown rot fungus</name>
    <dbReference type="NCBI Taxonomy" id="742152"/>
    <lineage>
        <taxon>Eukaryota</taxon>
        <taxon>Fungi</taxon>
        <taxon>Dikarya</taxon>
        <taxon>Basidiomycota</taxon>
        <taxon>Agaricomycotina</taxon>
        <taxon>Agaricomycetes</taxon>
        <taxon>Polyporales</taxon>
        <taxon>Phaeolaceae</taxon>
        <taxon>Wolfiporia</taxon>
    </lineage>
</organism>
<keyword evidence="3" id="KW-1185">Reference proteome</keyword>